<dbReference type="InterPro" id="IPR002477">
    <property type="entry name" value="Peptidoglycan-bd-like"/>
</dbReference>
<accession>A0A1F6CNG7</accession>
<evidence type="ECO:0000259" key="2">
    <source>
        <dbReference type="Pfam" id="PF01471"/>
    </source>
</evidence>
<reference evidence="4 5" key="1">
    <citation type="journal article" date="2016" name="Nat. Commun.">
        <title>Thousands of microbial genomes shed light on interconnected biogeochemical processes in an aquifer system.</title>
        <authorList>
            <person name="Anantharaman K."/>
            <person name="Brown C.T."/>
            <person name="Hug L.A."/>
            <person name="Sharon I."/>
            <person name="Castelle C.J."/>
            <person name="Probst A.J."/>
            <person name="Thomas B.C."/>
            <person name="Singh A."/>
            <person name="Wilkins M.J."/>
            <person name="Karaoz U."/>
            <person name="Brodie E.L."/>
            <person name="Williams K.H."/>
            <person name="Hubbard S.S."/>
            <person name="Banfield J.F."/>
        </authorList>
    </citation>
    <scope>NUCLEOTIDE SEQUENCE [LARGE SCALE GENOMIC DNA]</scope>
</reference>
<dbReference type="InterPro" id="IPR050570">
    <property type="entry name" value="Cell_wall_metabolism_enzyme"/>
</dbReference>
<feature type="domain" description="M23ase beta-sheet core" evidence="3">
    <location>
        <begin position="86"/>
        <end position="184"/>
    </location>
</feature>
<dbReference type="STRING" id="1798482.A2763_02320"/>
<dbReference type="InterPro" id="IPR011055">
    <property type="entry name" value="Dup_hybrid_motif"/>
</dbReference>
<dbReference type="InterPro" id="IPR036366">
    <property type="entry name" value="PGBDSf"/>
</dbReference>
<dbReference type="Gene3D" id="1.10.101.10">
    <property type="entry name" value="PGBD-like superfamily/PGBD"/>
    <property type="match status" value="1"/>
</dbReference>
<name>A0A1F6CNG7_9BACT</name>
<proteinExistence type="predicted"/>
<feature type="chain" id="PRO_5009523532" description="Peptidase M23 domain-containing protein" evidence="1">
    <location>
        <begin position="26"/>
        <end position="344"/>
    </location>
</feature>
<dbReference type="EMBL" id="MFKV01000007">
    <property type="protein sequence ID" value="OGG50736.1"/>
    <property type="molecule type" value="Genomic_DNA"/>
</dbReference>
<dbReference type="CDD" id="cd12797">
    <property type="entry name" value="M23_peptidase"/>
    <property type="match status" value="1"/>
</dbReference>
<organism evidence="4 5">
    <name type="scientific">Candidatus Kaiserbacteria bacterium RIFCSPHIGHO2_01_FULL_54_36</name>
    <dbReference type="NCBI Taxonomy" id="1798482"/>
    <lineage>
        <taxon>Bacteria</taxon>
        <taxon>Candidatus Kaiseribacteriota</taxon>
    </lineage>
</organism>
<evidence type="ECO:0000259" key="3">
    <source>
        <dbReference type="Pfam" id="PF01551"/>
    </source>
</evidence>
<dbReference type="PANTHER" id="PTHR21666:SF268">
    <property type="entry name" value="PEPTIDASE M23 DOMAIN-CONTAINING PROTEIN"/>
    <property type="match status" value="1"/>
</dbReference>
<feature type="domain" description="Peptidoglycan binding-like" evidence="2">
    <location>
        <begin position="274"/>
        <end position="339"/>
    </location>
</feature>
<feature type="signal peptide" evidence="1">
    <location>
        <begin position="1"/>
        <end position="25"/>
    </location>
</feature>
<evidence type="ECO:0000256" key="1">
    <source>
        <dbReference type="SAM" id="SignalP"/>
    </source>
</evidence>
<evidence type="ECO:0000313" key="4">
    <source>
        <dbReference type="EMBL" id="OGG50736.1"/>
    </source>
</evidence>
<dbReference type="PANTHER" id="PTHR21666">
    <property type="entry name" value="PEPTIDASE-RELATED"/>
    <property type="match status" value="1"/>
</dbReference>
<dbReference type="Pfam" id="PF01471">
    <property type="entry name" value="PG_binding_1"/>
    <property type="match status" value="1"/>
</dbReference>
<protein>
    <recommendedName>
        <fullName evidence="6">Peptidase M23 domain-containing protein</fullName>
    </recommendedName>
</protein>
<sequence length="344" mass="36465">MQYLFRFVATWFVAALVLAPAFALAQATTTGRGEGGWWYRQSSEFKQKVAALGDVADPVITMPILFGVDITKLLHNYGEVRASGRTHEGEDIMALKGTPIVSPTAAVVTRVDYGAGEGNAVYTANPGGEIFIYYHLDRVAEGLAAGQVLERGALIGYVGNTGDASGGASHLHFEVRKTEGNTPTDPSVRLTREFTPEEKMLYLSKILTQTTDPDAMAQFLASNFRGPFTVALGRGVPLPPLIAALINPAPVDASVPAAIPPSGSLTRNLYRGTRGEDVRLLQKLLNRNGFAVAASGPGSIGNETTYFGPATLAAVIRFQSARGISPTIGYVGPLTRASLAQLSI</sequence>
<evidence type="ECO:0008006" key="6">
    <source>
        <dbReference type="Google" id="ProtNLM"/>
    </source>
</evidence>
<dbReference type="AlphaFoldDB" id="A0A1F6CNG7"/>
<dbReference type="Gene3D" id="2.70.70.10">
    <property type="entry name" value="Glucose Permease (Domain IIA)"/>
    <property type="match status" value="1"/>
</dbReference>
<dbReference type="InterPro" id="IPR016047">
    <property type="entry name" value="M23ase_b-sheet_dom"/>
</dbReference>
<comment type="caution">
    <text evidence="4">The sequence shown here is derived from an EMBL/GenBank/DDBJ whole genome shotgun (WGS) entry which is preliminary data.</text>
</comment>
<evidence type="ECO:0000313" key="5">
    <source>
        <dbReference type="Proteomes" id="UP000178370"/>
    </source>
</evidence>
<dbReference type="Pfam" id="PF01551">
    <property type="entry name" value="Peptidase_M23"/>
    <property type="match status" value="1"/>
</dbReference>
<dbReference type="InterPro" id="IPR036365">
    <property type="entry name" value="PGBD-like_sf"/>
</dbReference>
<dbReference type="SUPFAM" id="SSF47090">
    <property type="entry name" value="PGBD-like"/>
    <property type="match status" value="1"/>
</dbReference>
<dbReference type="SUPFAM" id="SSF51261">
    <property type="entry name" value="Duplicated hybrid motif"/>
    <property type="match status" value="1"/>
</dbReference>
<dbReference type="GO" id="GO:0004222">
    <property type="term" value="F:metalloendopeptidase activity"/>
    <property type="evidence" value="ECO:0007669"/>
    <property type="project" value="TreeGrafter"/>
</dbReference>
<dbReference type="Proteomes" id="UP000178370">
    <property type="component" value="Unassembled WGS sequence"/>
</dbReference>
<gene>
    <name evidence="4" type="ORF">A2763_02320</name>
</gene>
<keyword evidence="1" id="KW-0732">Signal</keyword>